<dbReference type="STRING" id="1237149.C900_03143"/>
<evidence type="ECO:0000256" key="1">
    <source>
        <dbReference type="ARBA" id="ARBA00002672"/>
    </source>
</evidence>
<keyword evidence="6" id="KW-1003">Cell membrane</keyword>
<feature type="transmembrane region" description="Helical" evidence="10">
    <location>
        <begin position="46"/>
        <end position="63"/>
    </location>
</feature>
<sequence>MSPFAMHEILEQTVQYLTNINPYEAAGLIFGLLAVVFLIRENIWTWPAGIAYVLVSFVIFWQEKLYADFALHVFFLALNIYGWWYWVHGDKDKEEEVPVTNTPASLLLLFIVASFAGTFLIGYLLSRTDASLPYWDSATTVFSITAMWLTARKKIENWYFWFFVDVVATGVYFYKDIYFYAILYLIYIGLAISGYLAWKKTMNNQAGS</sequence>
<feature type="transmembrane region" description="Helical" evidence="10">
    <location>
        <begin position="20"/>
        <end position="39"/>
    </location>
</feature>
<evidence type="ECO:0000256" key="9">
    <source>
        <dbReference type="ARBA" id="ARBA00023136"/>
    </source>
</evidence>
<keyword evidence="7 10" id="KW-0812">Transmembrane</keyword>
<evidence type="ECO:0000256" key="6">
    <source>
        <dbReference type="ARBA" id="ARBA00022475"/>
    </source>
</evidence>
<comment type="similarity">
    <text evidence="3">Belongs to the nicotinamide ribonucleoside (NR) uptake permease (TC 4.B.1) family.</text>
</comment>
<dbReference type="EMBL" id="AMZN01000046">
    <property type="protein sequence ID" value="ELR71013.1"/>
    <property type="molecule type" value="Genomic_DNA"/>
</dbReference>
<evidence type="ECO:0000256" key="10">
    <source>
        <dbReference type="SAM" id="Phobius"/>
    </source>
</evidence>
<proteinExistence type="inferred from homology"/>
<dbReference type="PANTHER" id="PTHR36122:SF2">
    <property type="entry name" value="NICOTINAMIDE RIBOSIDE TRANSPORTER PNUC"/>
    <property type="match status" value="1"/>
</dbReference>
<evidence type="ECO:0000256" key="8">
    <source>
        <dbReference type="ARBA" id="ARBA00022989"/>
    </source>
</evidence>
<keyword evidence="5" id="KW-0813">Transport</keyword>
<evidence type="ECO:0000256" key="2">
    <source>
        <dbReference type="ARBA" id="ARBA00004651"/>
    </source>
</evidence>
<name>L8JS16_9BACT</name>
<accession>L8JS16</accession>
<evidence type="ECO:0000256" key="4">
    <source>
        <dbReference type="ARBA" id="ARBA00017522"/>
    </source>
</evidence>
<feature type="transmembrane region" description="Helical" evidence="10">
    <location>
        <begin position="106"/>
        <end position="126"/>
    </location>
</feature>
<dbReference type="GO" id="GO:0005886">
    <property type="term" value="C:plasma membrane"/>
    <property type="evidence" value="ECO:0007669"/>
    <property type="project" value="UniProtKB-SubCell"/>
</dbReference>
<comment type="function">
    <text evidence="1">Required for nicotinamide riboside transport across the inner membrane.</text>
</comment>
<dbReference type="AlphaFoldDB" id="L8JS16"/>
<feature type="transmembrane region" description="Helical" evidence="10">
    <location>
        <begin position="158"/>
        <end position="174"/>
    </location>
</feature>
<feature type="transmembrane region" description="Helical" evidence="10">
    <location>
        <begin position="69"/>
        <end position="86"/>
    </location>
</feature>
<evidence type="ECO:0000313" key="11">
    <source>
        <dbReference type="EMBL" id="ELR71013.1"/>
    </source>
</evidence>
<dbReference type="InterPro" id="IPR006419">
    <property type="entry name" value="NMN_transpt_PnuC"/>
</dbReference>
<evidence type="ECO:0000256" key="3">
    <source>
        <dbReference type="ARBA" id="ARBA00006669"/>
    </source>
</evidence>
<comment type="caution">
    <text evidence="11">The sequence shown here is derived from an EMBL/GenBank/DDBJ whole genome shotgun (WGS) entry which is preliminary data.</text>
</comment>
<dbReference type="Proteomes" id="UP000011135">
    <property type="component" value="Unassembled WGS sequence"/>
</dbReference>
<dbReference type="GO" id="GO:0034257">
    <property type="term" value="F:nicotinamide riboside transmembrane transporter activity"/>
    <property type="evidence" value="ECO:0007669"/>
    <property type="project" value="InterPro"/>
</dbReference>
<feature type="transmembrane region" description="Helical" evidence="10">
    <location>
        <begin position="180"/>
        <end position="198"/>
    </location>
</feature>
<reference evidence="11 12" key="1">
    <citation type="submission" date="2012-12" db="EMBL/GenBank/DDBJ databases">
        <title>Genome assembly of Fulvivirga imtechensis AK7.</title>
        <authorList>
            <person name="Nupur N."/>
            <person name="Khatri I."/>
            <person name="Kumar R."/>
            <person name="Subramanian S."/>
            <person name="Pinnaka A."/>
        </authorList>
    </citation>
    <scope>NUCLEOTIDE SEQUENCE [LARGE SCALE GENOMIC DNA]</scope>
    <source>
        <strain evidence="11 12">AK7</strain>
    </source>
</reference>
<dbReference type="eggNOG" id="COG3201">
    <property type="taxonomic scope" value="Bacteria"/>
</dbReference>
<keyword evidence="8 10" id="KW-1133">Transmembrane helix</keyword>
<evidence type="ECO:0000313" key="12">
    <source>
        <dbReference type="Proteomes" id="UP000011135"/>
    </source>
</evidence>
<comment type="subcellular location">
    <subcellularLocation>
        <location evidence="2">Cell membrane</location>
        <topology evidence="2">Multi-pass membrane protein</topology>
    </subcellularLocation>
</comment>
<evidence type="ECO:0000256" key="5">
    <source>
        <dbReference type="ARBA" id="ARBA00022448"/>
    </source>
</evidence>
<keyword evidence="12" id="KW-1185">Reference proteome</keyword>
<dbReference type="PANTHER" id="PTHR36122">
    <property type="entry name" value="NICOTINAMIDE RIBOSIDE TRANSPORTER PNUC"/>
    <property type="match status" value="1"/>
</dbReference>
<organism evidence="11 12">
    <name type="scientific">Fulvivirga imtechensis AK7</name>
    <dbReference type="NCBI Taxonomy" id="1237149"/>
    <lineage>
        <taxon>Bacteria</taxon>
        <taxon>Pseudomonadati</taxon>
        <taxon>Bacteroidota</taxon>
        <taxon>Cytophagia</taxon>
        <taxon>Cytophagales</taxon>
        <taxon>Fulvivirgaceae</taxon>
        <taxon>Fulvivirga</taxon>
    </lineage>
</organism>
<keyword evidence="9 10" id="KW-0472">Membrane</keyword>
<protein>
    <recommendedName>
        <fullName evidence="4">Nicotinamide riboside transporter PnuC</fullName>
    </recommendedName>
</protein>
<evidence type="ECO:0000256" key="7">
    <source>
        <dbReference type="ARBA" id="ARBA00022692"/>
    </source>
</evidence>
<gene>
    <name evidence="11" type="ORF">C900_03143</name>
</gene>
<dbReference type="NCBIfam" id="TIGR01528">
    <property type="entry name" value="NMN_trans_PnuC"/>
    <property type="match status" value="1"/>
</dbReference>
<dbReference type="Pfam" id="PF04973">
    <property type="entry name" value="NMN_transporter"/>
    <property type="match status" value="1"/>
</dbReference>